<dbReference type="PROSITE" id="PS50850">
    <property type="entry name" value="MFS"/>
    <property type="match status" value="1"/>
</dbReference>
<evidence type="ECO:0000256" key="4">
    <source>
        <dbReference type="ARBA" id="ARBA00022475"/>
    </source>
</evidence>
<keyword evidence="6 8" id="KW-1133">Transmembrane helix</keyword>
<evidence type="ECO:0000259" key="9">
    <source>
        <dbReference type="PROSITE" id="PS50850"/>
    </source>
</evidence>
<comment type="similarity">
    <text evidence="2">Belongs to the major facilitator superfamily. EmrB family.</text>
</comment>
<dbReference type="InterPro" id="IPR036259">
    <property type="entry name" value="MFS_trans_sf"/>
</dbReference>
<feature type="transmembrane region" description="Helical" evidence="8">
    <location>
        <begin position="232"/>
        <end position="249"/>
    </location>
</feature>
<protein>
    <submittedName>
        <fullName evidence="10">MFS transporter</fullName>
    </submittedName>
</protein>
<organism evidence="10 11">
    <name type="scientific">Dyadobacter luticola</name>
    <dbReference type="NCBI Taxonomy" id="1979387"/>
    <lineage>
        <taxon>Bacteria</taxon>
        <taxon>Pseudomonadati</taxon>
        <taxon>Bacteroidota</taxon>
        <taxon>Cytophagia</taxon>
        <taxon>Cytophagales</taxon>
        <taxon>Spirosomataceae</taxon>
        <taxon>Dyadobacter</taxon>
    </lineage>
</organism>
<keyword evidence="3" id="KW-0813">Transport</keyword>
<feature type="transmembrane region" description="Helical" evidence="8">
    <location>
        <begin position="200"/>
        <end position="220"/>
    </location>
</feature>
<dbReference type="InterPro" id="IPR020846">
    <property type="entry name" value="MFS_dom"/>
</dbReference>
<keyword evidence="5 8" id="KW-0812">Transmembrane</keyword>
<feature type="transmembrane region" description="Helical" evidence="8">
    <location>
        <begin position="480"/>
        <end position="505"/>
    </location>
</feature>
<dbReference type="SUPFAM" id="SSF103473">
    <property type="entry name" value="MFS general substrate transporter"/>
    <property type="match status" value="1"/>
</dbReference>
<dbReference type="GO" id="GO:0022857">
    <property type="term" value="F:transmembrane transporter activity"/>
    <property type="evidence" value="ECO:0007669"/>
    <property type="project" value="InterPro"/>
</dbReference>
<feature type="transmembrane region" description="Helical" evidence="8">
    <location>
        <begin position="105"/>
        <end position="126"/>
    </location>
</feature>
<evidence type="ECO:0000256" key="2">
    <source>
        <dbReference type="ARBA" id="ARBA00008537"/>
    </source>
</evidence>
<feature type="domain" description="Major facilitator superfamily (MFS) profile" evidence="9">
    <location>
        <begin position="14"/>
        <end position="509"/>
    </location>
</feature>
<keyword evidence="7 8" id="KW-0472">Membrane</keyword>
<feature type="transmembrane region" description="Helical" evidence="8">
    <location>
        <begin position="364"/>
        <end position="388"/>
    </location>
</feature>
<dbReference type="CDD" id="cd17321">
    <property type="entry name" value="MFS_MMR_MDR_like"/>
    <property type="match status" value="1"/>
</dbReference>
<dbReference type="Gene3D" id="1.20.1720.10">
    <property type="entry name" value="Multidrug resistance protein D"/>
    <property type="match status" value="1"/>
</dbReference>
<evidence type="ECO:0000256" key="6">
    <source>
        <dbReference type="ARBA" id="ARBA00022989"/>
    </source>
</evidence>
<dbReference type="Pfam" id="PF07690">
    <property type="entry name" value="MFS_1"/>
    <property type="match status" value="1"/>
</dbReference>
<dbReference type="AlphaFoldDB" id="A0A5R9L581"/>
<evidence type="ECO:0000256" key="3">
    <source>
        <dbReference type="ARBA" id="ARBA00022448"/>
    </source>
</evidence>
<evidence type="ECO:0000256" key="7">
    <source>
        <dbReference type="ARBA" id="ARBA00023136"/>
    </source>
</evidence>
<sequence length="518" mass="55022">MPTVSLGSSEGKWIMTSSILASAMAFIDGTALNVILPALQQDLHATSSGLFWILNAYLLMLAALILIGGTLGDKLGRKKVFMAGIALFICGSVACGFAANVNMLVIFRLLQGIGGAFMIPGSLSVISSSIHEKERGRAIGTWSSFTTIVTLGGPLLGGALADAGLWRYIFFINVPIGIAALLVLWFKAKVTEEQPSAQPLDIAGSILIALSLAALTLGFLRIPDIGFDHIQTYAALGGGVLLLIAFIFLEYKSAHPMMPLTLFKNPTFSGANLLTFFLYAGLGGGMLFLSLNLVQVQGYSQLQSGLTFLPFTILMILLARFAGRLSDQHGPRLFLIFGPATAGLGLLILSFVKQTSGPADYWTTFFPGILVFGLGMSFTVSPLTTAVMGSVSEHLSGTASGVNNAMTRVANVFANAIFGALAVLFFSGELKEQTRNIPVAPNVQTEMLQQAENLGNAKVPQSVSTSQKKEIRTAYHESFIHAYAIIMRISAALGLLGALVAFLFIKNLKIKEPDEAAG</sequence>
<name>A0A5R9L581_9BACT</name>
<feature type="transmembrane region" description="Helical" evidence="8">
    <location>
        <begin position="333"/>
        <end position="352"/>
    </location>
</feature>
<comment type="caution">
    <text evidence="10">The sequence shown here is derived from an EMBL/GenBank/DDBJ whole genome shotgun (WGS) entry which is preliminary data.</text>
</comment>
<gene>
    <name evidence="10" type="ORF">FEN17_09080</name>
</gene>
<dbReference type="PANTHER" id="PTHR42718">
    <property type="entry name" value="MAJOR FACILITATOR SUPERFAMILY MULTIDRUG TRANSPORTER MFSC"/>
    <property type="match status" value="1"/>
</dbReference>
<reference evidence="10 11" key="1">
    <citation type="submission" date="2019-05" db="EMBL/GenBank/DDBJ databases">
        <authorList>
            <person name="Qu J.-H."/>
        </authorList>
    </citation>
    <scope>NUCLEOTIDE SEQUENCE [LARGE SCALE GENOMIC DNA]</scope>
    <source>
        <strain evidence="10 11">T17</strain>
    </source>
</reference>
<evidence type="ECO:0000256" key="1">
    <source>
        <dbReference type="ARBA" id="ARBA00004651"/>
    </source>
</evidence>
<comment type="subcellular location">
    <subcellularLocation>
        <location evidence="1">Cell membrane</location>
        <topology evidence="1">Multi-pass membrane protein</topology>
    </subcellularLocation>
</comment>
<dbReference type="OrthoDB" id="783189at2"/>
<dbReference type="InterPro" id="IPR011701">
    <property type="entry name" value="MFS"/>
</dbReference>
<feature type="transmembrane region" description="Helical" evidence="8">
    <location>
        <begin position="270"/>
        <end position="290"/>
    </location>
</feature>
<evidence type="ECO:0000256" key="8">
    <source>
        <dbReference type="SAM" id="Phobius"/>
    </source>
</evidence>
<feature type="transmembrane region" description="Helical" evidence="8">
    <location>
        <begin position="165"/>
        <end position="188"/>
    </location>
</feature>
<dbReference type="NCBIfam" id="TIGR00711">
    <property type="entry name" value="efflux_EmrB"/>
    <property type="match status" value="1"/>
</dbReference>
<evidence type="ECO:0000313" key="11">
    <source>
        <dbReference type="Proteomes" id="UP000306402"/>
    </source>
</evidence>
<feature type="transmembrane region" description="Helical" evidence="8">
    <location>
        <begin position="50"/>
        <end position="68"/>
    </location>
</feature>
<feature type="transmembrane region" description="Helical" evidence="8">
    <location>
        <begin position="138"/>
        <end position="159"/>
    </location>
</feature>
<evidence type="ECO:0000313" key="10">
    <source>
        <dbReference type="EMBL" id="TLV03733.1"/>
    </source>
</evidence>
<dbReference type="PANTHER" id="PTHR42718:SF9">
    <property type="entry name" value="MAJOR FACILITATOR SUPERFAMILY MULTIDRUG TRANSPORTER MFSC"/>
    <property type="match status" value="1"/>
</dbReference>
<evidence type="ECO:0000256" key="5">
    <source>
        <dbReference type="ARBA" id="ARBA00022692"/>
    </source>
</evidence>
<keyword evidence="11" id="KW-1185">Reference proteome</keyword>
<dbReference type="Proteomes" id="UP000306402">
    <property type="component" value="Unassembled WGS sequence"/>
</dbReference>
<dbReference type="GO" id="GO:0005886">
    <property type="term" value="C:plasma membrane"/>
    <property type="evidence" value="ECO:0007669"/>
    <property type="project" value="UniProtKB-SubCell"/>
</dbReference>
<dbReference type="RefSeq" id="WP_138364942.1">
    <property type="nucleotide sequence ID" value="NZ_VCEJ01000002.1"/>
</dbReference>
<dbReference type="Gene3D" id="1.20.1250.20">
    <property type="entry name" value="MFS general substrate transporter like domains"/>
    <property type="match status" value="1"/>
</dbReference>
<feature type="transmembrane region" description="Helical" evidence="8">
    <location>
        <begin position="302"/>
        <end position="321"/>
    </location>
</feature>
<feature type="transmembrane region" description="Helical" evidence="8">
    <location>
        <begin position="80"/>
        <end position="99"/>
    </location>
</feature>
<feature type="transmembrane region" description="Helical" evidence="8">
    <location>
        <begin position="12"/>
        <end position="38"/>
    </location>
</feature>
<feature type="transmembrane region" description="Helical" evidence="8">
    <location>
        <begin position="409"/>
        <end position="428"/>
    </location>
</feature>
<accession>A0A5R9L581</accession>
<dbReference type="EMBL" id="VCEJ01000002">
    <property type="protein sequence ID" value="TLV03733.1"/>
    <property type="molecule type" value="Genomic_DNA"/>
</dbReference>
<proteinExistence type="inferred from homology"/>
<dbReference type="InterPro" id="IPR004638">
    <property type="entry name" value="EmrB-like"/>
</dbReference>
<keyword evidence="4" id="KW-1003">Cell membrane</keyword>